<dbReference type="FunFam" id="1.20.1090.10:FF:000001">
    <property type="entry name" value="Aldehyde-alcohol dehydrogenase"/>
    <property type="match status" value="1"/>
</dbReference>
<dbReference type="Pfam" id="PF00465">
    <property type="entry name" value="Fe-ADH"/>
    <property type="match status" value="1"/>
</dbReference>
<gene>
    <name evidence="11" type="ORF">A33O_12494</name>
</gene>
<dbReference type="GO" id="GO:0004022">
    <property type="term" value="F:alcohol dehydrogenase (NAD+) activity"/>
    <property type="evidence" value="ECO:0007669"/>
    <property type="project" value="UniProtKB-EC"/>
</dbReference>
<dbReference type="Proteomes" id="UP000004622">
    <property type="component" value="Unassembled WGS sequence"/>
</dbReference>
<proteinExistence type="inferred from homology"/>
<comment type="cofactor">
    <cofactor evidence="1">
        <name>Fe cation</name>
        <dbReference type="ChEBI" id="CHEBI:24875"/>
    </cofactor>
</comment>
<accession>I5BXA0</accession>
<dbReference type="Gene3D" id="1.20.1090.10">
    <property type="entry name" value="Dehydroquinate synthase-like - alpha domain"/>
    <property type="match status" value="1"/>
</dbReference>
<dbReference type="InterPro" id="IPR018211">
    <property type="entry name" value="ADH_Fe_CS"/>
</dbReference>
<dbReference type="PANTHER" id="PTHR11496:SF102">
    <property type="entry name" value="ALCOHOL DEHYDROGENASE 4"/>
    <property type="match status" value="1"/>
</dbReference>
<organism evidence="11 12">
    <name type="scientific">Nitratireductor aquibiodomus RA22</name>
    <dbReference type="NCBI Taxonomy" id="1189611"/>
    <lineage>
        <taxon>Bacteria</taxon>
        <taxon>Pseudomonadati</taxon>
        <taxon>Pseudomonadota</taxon>
        <taxon>Alphaproteobacteria</taxon>
        <taxon>Hyphomicrobiales</taxon>
        <taxon>Phyllobacteriaceae</taxon>
        <taxon>Nitratireductor</taxon>
    </lineage>
</organism>
<comment type="similarity">
    <text evidence="2">Belongs to the iron-containing alcohol dehydrogenase family.</text>
</comment>
<evidence type="ECO:0000313" key="12">
    <source>
        <dbReference type="Proteomes" id="UP000004622"/>
    </source>
</evidence>
<dbReference type="PROSITE" id="PS00060">
    <property type="entry name" value="ADH_IRON_2"/>
    <property type="match status" value="1"/>
</dbReference>
<dbReference type="PATRIC" id="fig|1189611.3.peg.2535"/>
<evidence type="ECO:0000256" key="4">
    <source>
        <dbReference type="ARBA" id="ARBA00023027"/>
    </source>
</evidence>
<comment type="catalytic activity">
    <reaction evidence="6">
        <text>a primary alcohol + NAD(+) = an aldehyde + NADH + H(+)</text>
        <dbReference type="Rhea" id="RHEA:10736"/>
        <dbReference type="ChEBI" id="CHEBI:15378"/>
        <dbReference type="ChEBI" id="CHEBI:15734"/>
        <dbReference type="ChEBI" id="CHEBI:17478"/>
        <dbReference type="ChEBI" id="CHEBI:57540"/>
        <dbReference type="ChEBI" id="CHEBI:57945"/>
        <dbReference type="EC" id="1.1.1.1"/>
    </reaction>
</comment>
<evidence type="ECO:0000256" key="2">
    <source>
        <dbReference type="ARBA" id="ARBA00007358"/>
    </source>
</evidence>
<keyword evidence="3" id="KW-0560">Oxidoreductase</keyword>
<dbReference type="PROSITE" id="PS00913">
    <property type="entry name" value="ADH_IRON_1"/>
    <property type="match status" value="1"/>
</dbReference>
<dbReference type="OrthoDB" id="9815791at2"/>
<evidence type="ECO:0000259" key="10">
    <source>
        <dbReference type="Pfam" id="PF25137"/>
    </source>
</evidence>
<evidence type="ECO:0000313" key="11">
    <source>
        <dbReference type="EMBL" id="EIM74202.1"/>
    </source>
</evidence>
<keyword evidence="4" id="KW-0520">NAD</keyword>
<protein>
    <recommendedName>
        <fullName evidence="7">Alcohol dehydrogenase 2</fullName>
    </recommendedName>
    <alternativeName>
        <fullName evidence="8">Alcohol dehydrogenase II</fullName>
    </alternativeName>
</protein>
<dbReference type="SUPFAM" id="SSF56796">
    <property type="entry name" value="Dehydroquinate synthase-like"/>
    <property type="match status" value="1"/>
</dbReference>
<dbReference type="CDD" id="cd14861">
    <property type="entry name" value="Fe-ADH-like"/>
    <property type="match status" value="1"/>
</dbReference>
<dbReference type="STRING" id="204799.GCA_001696575_01446"/>
<evidence type="ECO:0000256" key="3">
    <source>
        <dbReference type="ARBA" id="ARBA00023002"/>
    </source>
</evidence>
<evidence type="ECO:0000256" key="5">
    <source>
        <dbReference type="ARBA" id="ARBA00049164"/>
    </source>
</evidence>
<dbReference type="FunFam" id="3.40.50.1970:FF:000003">
    <property type="entry name" value="Alcohol dehydrogenase, iron-containing"/>
    <property type="match status" value="1"/>
</dbReference>
<evidence type="ECO:0000256" key="6">
    <source>
        <dbReference type="ARBA" id="ARBA00049243"/>
    </source>
</evidence>
<dbReference type="Gene3D" id="3.40.50.1970">
    <property type="match status" value="1"/>
</dbReference>
<sequence length="438" mass="46605">MKLEGNWSYPTAIRFGAGRIRELAEACKAAGISKPLLVTDRGLAGMDITKNALDILEAAGLGRAMFSEVDPNPNDKNLEAGVKVFRDGGHDGVVAFGGGSGLDLGKLIAFMAGQTRPVWDFEDIGDWWTRADASKIAPNVAVPTTAGTGSEVGRAGVLTNSETHVKKIIFHPKVLPSVVICDPELTVGMPKAITAGTGMDAFAHCLEAYSSPFYHPMSQGIALEGLRLVKEYLPRAYQNGSDLEARAQMMSAAAMGAVAFQKGLGAIHAVSHPVGAIYNTHHGTTNAVVMPAVLKLNRPEIEERIDAAAAYLGIAGGFDGFFDFVMGLRAELGIPERLGEMGVGTDRIDEMVAMALEDPSAGGNPVKLTAANTKALFEAVSEVWRNRPSSACRHLLPVHGEKHSAAMTAVPFHRYNQIRKHRTFFLLPARGEKVPAGG</sequence>
<evidence type="ECO:0000256" key="7">
    <source>
        <dbReference type="ARBA" id="ARBA00074848"/>
    </source>
</evidence>
<dbReference type="InterPro" id="IPR001670">
    <property type="entry name" value="ADH_Fe/GldA"/>
</dbReference>
<dbReference type="GO" id="GO:0046872">
    <property type="term" value="F:metal ion binding"/>
    <property type="evidence" value="ECO:0007669"/>
    <property type="project" value="InterPro"/>
</dbReference>
<reference evidence="11 12" key="1">
    <citation type="journal article" date="2012" name="J. Bacteriol.">
        <title>Genome Sequence of Nitratireductor aquibiodomus Strain RA22.</title>
        <authorList>
            <person name="Singh A."/>
            <person name="Jangir P.K."/>
            <person name="Kumari C."/>
            <person name="Sharma R."/>
        </authorList>
    </citation>
    <scope>NUCLEOTIDE SEQUENCE [LARGE SCALE GENOMIC DNA]</scope>
    <source>
        <strain evidence="11 12">RA22</strain>
    </source>
</reference>
<dbReference type="AlphaFoldDB" id="I5BXA0"/>
<dbReference type="RefSeq" id="WP_007008900.1">
    <property type="nucleotide sequence ID" value="NZ_AJXZ01000031.1"/>
</dbReference>
<comment type="caution">
    <text evidence="11">The sequence shown here is derived from an EMBL/GenBank/DDBJ whole genome shotgun (WGS) entry which is preliminary data.</text>
</comment>
<dbReference type="EMBL" id="AJXZ01000031">
    <property type="protein sequence ID" value="EIM74202.1"/>
    <property type="molecule type" value="Genomic_DNA"/>
</dbReference>
<feature type="domain" description="Fe-containing alcohol dehydrogenase-like C-terminal" evidence="10">
    <location>
        <begin position="194"/>
        <end position="379"/>
    </location>
</feature>
<dbReference type="InterPro" id="IPR056798">
    <property type="entry name" value="ADH_Fe_C"/>
</dbReference>
<dbReference type="Pfam" id="PF25137">
    <property type="entry name" value="ADH_Fe_C"/>
    <property type="match status" value="1"/>
</dbReference>
<dbReference type="InterPro" id="IPR039697">
    <property type="entry name" value="Alcohol_dehydrogenase_Fe"/>
</dbReference>
<evidence type="ECO:0000259" key="9">
    <source>
        <dbReference type="Pfam" id="PF00465"/>
    </source>
</evidence>
<name>I5BXA0_9HYPH</name>
<comment type="catalytic activity">
    <reaction evidence="5">
        <text>a secondary alcohol + NAD(+) = a ketone + NADH + H(+)</text>
        <dbReference type="Rhea" id="RHEA:10740"/>
        <dbReference type="ChEBI" id="CHEBI:15378"/>
        <dbReference type="ChEBI" id="CHEBI:17087"/>
        <dbReference type="ChEBI" id="CHEBI:35681"/>
        <dbReference type="ChEBI" id="CHEBI:57540"/>
        <dbReference type="ChEBI" id="CHEBI:57945"/>
        <dbReference type="EC" id="1.1.1.1"/>
    </reaction>
</comment>
<feature type="domain" description="Alcohol dehydrogenase iron-type/glycerol dehydrogenase GldA" evidence="9">
    <location>
        <begin position="10"/>
        <end position="183"/>
    </location>
</feature>
<evidence type="ECO:0000256" key="1">
    <source>
        <dbReference type="ARBA" id="ARBA00001962"/>
    </source>
</evidence>
<dbReference type="PANTHER" id="PTHR11496">
    <property type="entry name" value="ALCOHOL DEHYDROGENASE"/>
    <property type="match status" value="1"/>
</dbReference>
<evidence type="ECO:0000256" key="8">
    <source>
        <dbReference type="ARBA" id="ARBA00076680"/>
    </source>
</evidence>